<evidence type="ECO:0000313" key="1">
    <source>
        <dbReference type="EMBL" id="KAI8549188.1"/>
    </source>
</evidence>
<reference evidence="1" key="1">
    <citation type="submission" date="2022-02" db="EMBL/GenBank/DDBJ databases">
        <title>Plant Genome Project.</title>
        <authorList>
            <person name="Zhang R.-G."/>
        </authorList>
    </citation>
    <scope>NUCLEOTIDE SEQUENCE</scope>
    <source>
        <strain evidence="1">AT1</strain>
    </source>
</reference>
<protein>
    <submittedName>
        <fullName evidence="1">Uncharacterized protein</fullName>
    </submittedName>
</protein>
<keyword evidence="2" id="KW-1185">Reference proteome</keyword>
<comment type="caution">
    <text evidence="1">The sequence shown here is derived from an EMBL/GenBank/DDBJ whole genome shotgun (WGS) entry which is preliminary data.</text>
</comment>
<evidence type="ECO:0000313" key="2">
    <source>
        <dbReference type="Proteomes" id="UP001062846"/>
    </source>
</evidence>
<dbReference type="EMBL" id="CM046393">
    <property type="protein sequence ID" value="KAI8549188.1"/>
    <property type="molecule type" value="Genomic_DNA"/>
</dbReference>
<organism evidence="1 2">
    <name type="scientific">Rhododendron molle</name>
    <name type="common">Chinese azalea</name>
    <name type="synonym">Azalea mollis</name>
    <dbReference type="NCBI Taxonomy" id="49168"/>
    <lineage>
        <taxon>Eukaryota</taxon>
        <taxon>Viridiplantae</taxon>
        <taxon>Streptophyta</taxon>
        <taxon>Embryophyta</taxon>
        <taxon>Tracheophyta</taxon>
        <taxon>Spermatophyta</taxon>
        <taxon>Magnoliopsida</taxon>
        <taxon>eudicotyledons</taxon>
        <taxon>Gunneridae</taxon>
        <taxon>Pentapetalae</taxon>
        <taxon>asterids</taxon>
        <taxon>Ericales</taxon>
        <taxon>Ericaceae</taxon>
        <taxon>Ericoideae</taxon>
        <taxon>Rhodoreae</taxon>
        <taxon>Rhododendron</taxon>
    </lineage>
</organism>
<dbReference type="Proteomes" id="UP001062846">
    <property type="component" value="Chromosome 6"/>
</dbReference>
<name>A0ACC0N9I2_RHOML</name>
<sequence length="223" mass="25992">MFTRTVYEEEVEEFGRVPIYFYDHYVPIDDYWPIDEVDNSEAKEVKEEESADNDPLDEISLNLLFDERVTNNEIRVIHPITDRFGNWWGFVGTRKVDNNDEAEIEAQLEEMTAMANQMALQDLQDDDDESANQSENEVLMINLGDEKDCSELIVDAEKGAYPNWTVEHTLIYQNADFDLSSDSNFELTQSDRPIEIKFGTPLLRMVREDLQEYCHPLLKTYVA</sequence>
<proteinExistence type="predicted"/>
<gene>
    <name evidence="1" type="ORF">RHMOL_Rhmol06G0006900</name>
</gene>
<accession>A0ACC0N9I2</accession>